<dbReference type="GO" id="GO:0006813">
    <property type="term" value="P:potassium ion transport"/>
    <property type="evidence" value="ECO:0007669"/>
    <property type="project" value="InterPro"/>
</dbReference>
<evidence type="ECO:0000256" key="1">
    <source>
        <dbReference type="ARBA" id="ARBA00023015"/>
    </source>
</evidence>
<evidence type="ECO:0000259" key="5">
    <source>
        <dbReference type="PROSITE" id="PS50949"/>
    </source>
</evidence>
<protein>
    <submittedName>
        <fullName evidence="7">DNA-binding transcriptional repressor MngR</fullName>
    </submittedName>
</protein>
<dbReference type="AlphaFoldDB" id="A0A078LZR4"/>
<reference evidence="7" key="1">
    <citation type="submission" date="2014-07" db="EMBL/GenBank/DDBJ databases">
        <authorList>
            <person name="Urmite Genomes Urmite Genomes"/>
        </authorList>
    </citation>
    <scope>NUCLEOTIDE SEQUENCE</scope>
    <source>
        <strain evidence="7">13S34_air</strain>
    </source>
</reference>
<dbReference type="InterPro" id="IPR036721">
    <property type="entry name" value="RCK_C_sf"/>
</dbReference>
<dbReference type="InterPro" id="IPR006037">
    <property type="entry name" value="RCK_C"/>
</dbReference>
<keyword evidence="4" id="KW-0175">Coiled coil</keyword>
<dbReference type="SUPFAM" id="SSF116726">
    <property type="entry name" value="TrkA C-terminal domain-like"/>
    <property type="match status" value="1"/>
</dbReference>
<name>A0A078LZR4_9BACL</name>
<evidence type="ECO:0000259" key="6">
    <source>
        <dbReference type="PROSITE" id="PS51202"/>
    </source>
</evidence>
<keyword evidence="3" id="KW-0804">Transcription</keyword>
<dbReference type="GO" id="GO:0008324">
    <property type="term" value="F:monoatomic cation transmembrane transporter activity"/>
    <property type="evidence" value="ECO:0007669"/>
    <property type="project" value="InterPro"/>
</dbReference>
<dbReference type="EMBL" id="LN483073">
    <property type="protein sequence ID" value="CEA00603.1"/>
    <property type="molecule type" value="Genomic_DNA"/>
</dbReference>
<sequence>MTSPRYIKIAMDLAERIYRGELAIGEKVRGRSTLAGQYGVSPETVRRATSLLSEMNVVKVYDKNGIYIESREQAYAFLQQYRTKRNFQEIREKIAKLQQKKQTIEKELNLYLDMYMEYAIGLEQHTTKDVLRYTLTQQSAIIGRSVASTQFWRHTNATILSVTRNAREFISPGPDFMFQAGDDITVVCEPEHKEKLTKFLAGGM</sequence>
<dbReference type="HOGENOM" id="CLU_112362_0_0_9"/>
<proteinExistence type="predicted"/>
<dbReference type="Pfam" id="PF00392">
    <property type="entry name" value="GntR"/>
    <property type="match status" value="1"/>
</dbReference>
<dbReference type="PROSITE" id="PS51202">
    <property type="entry name" value="RCK_C"/>
    <property type="match status" value="1"/>
</dbReference>
<feature type="coiled-coil region" evidence="4">
    <location>
        <begin position="87"/>
        <end position="114"/>
    </location>
</feature>
<dbReference type="Gene3D" id="3.30.70.1450">
    <property type="entry name" value="Regulator of K+ conductance, C-terminal domain"/>
    <property type="match status" value="1"/>
</dbReference>
<dbReference type="Gene3D" id="1.10.10.10">
    <property type="entry name" value="Winged helix-like DNA-binding domain superfamily/Winged helix DNA-binding domain"/>
    <property type="match status" value="1"/>
</dbReference>
<organism evidence="7">
    <name type="scientific">Metalysinibacillus saudimassiliensis</name>
    <dbReference type="NCBI Taxonomy" id="1461583"/>
    <lineage>
        <taxon>Bacteria</taxon>
        <taxon>Bacillati</taxon>
        <taxon>Bacillota</taxon>
        <taxon>Bacilli</taxon>
        <taxon>Bacillales</taxon>
        <taxon>Caryophanaceae</taxon>
        <taxon>Metalysinibacillus</taxon>
    </lineage>
</organism>
<dbReference type="PROSITE" id="PS50949">
    <property type="entry name" value="HTH_GNTR"/>
    <property type="match status" value="1"/>
</dbReference>
<dbReference type="SUPFAM" id="SSF46785">
    <property type="entry name" value="Winged helix' DNA-binding domain"/>
    <property type="match status" value="1"/>
</dbReference>
<accession>A0A078LZR4</accession>
<evidence type="ECO:0000256" key="4">
    <source>
        <dbReference type="SAM" id="Coils"/>
    </source>
</evidence>
<feature type="domain" description="RCK C-terminal" evidence="6">
    <location>
        <begin position="117"/>
        <end position="202"/>
    </location>
</feature>
<dbReference type="InterPro" id="IPR036390">
    <property type="entry name" value="WH_DNA-bd_sf"/>
</dbReference>
<dbReference type="GO" id="GO:0003677">
    <property type="term" value="F:DNA binding"/>
    <property type="evidence" value="ECO:0007669"/>
    <property type="project" value="UniProtKB-KW"/>
</dbReference>
<dbReference type="InterPro" id="IPR036388">
    <property type="entry name" value="WH-like_DNA-bd_sf"/>
</dbReference>
<dbReference type="GO" id="GO:0003700">
    <property type="term" value="F:DNA-binding transcription factor activity"/>
    <property type="evidence" value="ECO:0007669"/>
    <property type="project" value="InterPro"/>
</dbReference>
<dbReference type="InterPro" id="IPR000524">
    <property type="entry name" value="Tscrpt_reg_HTH_GntR"/>
</dbReference>
<feature type="domain" description="HTH gntR-type" evidence="5">
    <location>
        <begin position="3"/>
        <end position="71"/>
    </location>
</feature>
<dbReference type="Pfam" id="PF02080">
    <property type="entry name" value="TrkA_C"/>
    <property type="match status" value="1"/>
</dbReference>
<evidence type="ECO:0000256" key="3">
    <source>
        <dbReference type="ARBA" id="ARBA00023163"/>
    </source>
</evidence>
<gene>
    <name evidence="7" type="ORF">BN1050_00668</name>
</gene>
<dbReference type="PATRIC" id="fig|1461583.4.peg.641"/>
<dbReference type="SMART" id="SM00345">
    <property type="entry name" value="HTH_GNTR"/>
    <property type="match status" value="1"/>
</dbReference>
<evidence type="ECO:0000313" key="7">
    <source>
        <dbReference type="EMBL" id="CEA00603.1"/>
    </source>
</evidence>
<evidence type="ECO:0000256" key="2">
    <source>
        <dbReference type="ARBA" id="ARBA00023125"/>
    </source>
</evidence>
<keyword evidence="1" id="KW-0805">Transcription regulation</keyword>
<keyword evidence="2 7" id="KW-0238">DNA-binding</keyword>